<keyword evidence="2" id="KW-1185">Reference proteome</keyword>
<organism evidence="1 2">
    <name type="scientific">Roseicyclus persicicus</name>
    <dbReference type="NCBI Taxonomy" id="2650661"/>
    <lineage>
        <taxon>Bacteria</taxon>
        <taxon>Pseudomonadati</taxon>
        <taxon>Pseudomonadota</taxon>
        <taxon>Alphaproteobacteria</taxon>
        <taxon>Rhodobacterales</taxon>
        <taxon>Roseobacteraceae</taxon>
        <taxon>Roseicyclus</taxon>
    </lineage>
</organism>
<dbReference type="AlphaFoldDB" id="A0A7X6H0N1"/>
<dbReference type="RefSeq" id="WP_168624238.1">
    <property type="nucleotide sequence ID" value="NZ_JAAZQQ010000005.1"/>
</dbReference>
<evidence type="ECO:0000313" key="1">
    <source>
        <dbReference type="EMBL" id="NKX45861.1"/>
    </source>
</evidence>
<name>A0A7X6H0N1_9RHOB</name>
<gene>
    <name evidence="1" type="ORF">HCU73_14795</name>
</gene>
<dbReference type="Proteomes" id="UP000526408">
    <property type="component" value="Unassembled WGS sequence"/>
</dbReference>
<comment type="caution">
    <text evidence="1">The sequence shown here is derived from an EMBL/GenBank/DDBJ whole genome shotgun (WGS) entry which is preliminary data.</text>
</comment>
<reference evidence="1 2" key="1">
    <citation type="submission" date="2020-04" db="EMBL/GenBank/DDBJ databases">
        <authorList>
            <person name="Yoon J."/>
        </authorList>
    </citation>
    <scope>NUCLEOTIDE SEQUENCE [LARGE SCALE GENOMIC DNA]</scope>
    <source>
        <strain evidence="1 2">KMU-115</strain>
    </source>
</reference>
<protein>
    <submittedName>
        <fullName evidence="1">Phosphoadenosine phosphosulfate reductase</fullName>
    </submittedName>
</protein>
<dbReference type="EMBL" id="JAAZQQ010000005">
    <property type="protein sequence ID" value="NKX45861.1"/>
    <property type="molecule type" value="Genomic_DNA"/>
</dbReference>
<evidence type="ECO:0000313" key="2">
    <source>
        <dbReference type="Proteomes" id="UP000526408"/>
    </source>
</evidence>
<sequence>MTTDTTDRPRLGASGLSQADWLDRLARIGRDHGFFERLGPEHLALFVQEGNTLVVSFDRAARVHAEEPDGLPPGFEAVRKREWSLLSILALGDPWFRSADLVAFFDRLAADGFFDSFAEVVFLGFGPASGHAACAYSSAAPGASVLAAAPAATLDPELAGFDRRFLRDRRRDFSRYGDAARLIARASQAVILYDPTEPVTAAHAAQFRADAVQLVPLRFTGRAPHRLIASGRLLTPLLRALARKRLTRARAAAMIRPVRRADPDYLWHLAGLAQAHGQFDRARRVAEYAADITGEARFTELAERLDPGAGS</sequence>
<proteinExistence type="predicted"/>
<accession>A0A7X6H0N1</accession>